<protein>
    <submittedName>
        <fullName evidence="2">Thiosulfate sulfurtransferase</fullName>
    </submittedName>
</protein>
<name>A0A5C8NTR4_9BURK</name>
<dbReference type="CDD" id="cd01534">
    <property type="entry name" value="4RHOD_Repeat_3"/>
    <property type="match status" value="1"/>
</dbReference>
<evidence type="ECO:0000313" key="2">
    <source>
        <dbReference type="EMBL" id="TXL64154.1"/>
    </source>
</evidence>
<evidence type="ECO:0000259" key="1">
    <source>
        <dbReference type="PROSITE" id="PS50206"/>
    </source>
</evidence>
<reference evidence="2 3" key="1">
    <citation type="submission" date="2019-06" db="EMBL/GenBank/DDBJ databases">
        <title>Quisquiliibacterium sp. nov., isolated from a maize field.</title>
        <authorList>
            <person name="Lin S.-Y."/>
            <person name="Tsai C.-F."/>
            <person name="Young C.-C."/>
        </authorList>
    </citation>
    <scope>NUCLEOTIDE SEQUENCE [LARGE SCALE GENOMIC DNA]</scope>
    <source>
        <strain evidence="2 3">CC-CFT501</strain>
    </source>
</reference>
<sequence length="537" mass="57670">MKKSRRVPASRLRSMLSDGQEIAFLDVREEGVFSRGHAFWAVPAPFSHLERRLGLLVPRLGTRIVLTDGDGGELARRAVERISAWGYEDVSMLEGGLQGWRAAGFEVFSGVHVPSKAFGEVIEHRDGTPSIDPAELLAWRAEGRPVVVLDSRPFDEFHRFSLPGGIDCPGAELVHRAFGLVDEATTIVVNCAGRTRSIIGAQSLINAGVPNRVVALRNGTGGWHLAGETLAHGSRAVAPPPTPEGLAQAIEASRRVAERFGVREIDAERLRALQREADRRTLYLFDVRTPEEYEAGHLSGSRHAPGGQLVQSTDFYAGTRGARIVLVDDNGVRARMTASWLRQMGWEEACVLGGGLRAAGLALEKGPGPAATLGGDGLPACESVSVGELQRLVDAGAAVVLDLASSLRYRVGHIPGAWFAVRARFGEAFAKLPPQGELVLASDDGDFARLAAADAIAAAPGRKLRVLAGGTRAWAAAGLPLATGFERLASEPDDVWYSPYDHDELGKAMTEYLSWEVGLVGQLEREGIVFPDFPVRP</sequence>
<feature type="domain" description="Rhodanese" evidence="1">
    <location>
        <begin position="394"/>
        <end position="483"/>
    </location>
</feature>
<keyword evidence="2" id="KW-0808">Transferase</keyword>
<dbReference type="SMART" id="SM00450">
    <property type="entry name" value="RHOD"/>
    <property type="match status" value="4"/>
</dbReference>
<dbReference type="GO" id="GO:0004792">
    <property type="term" value="F:thiosulfate-cyanide sulfurtransferase activity"/>
    <property type="evidence" value="ECO:0007669"/>
    <property type="project" value="TreeGrafter"/>
</dbReference>
<feature type="domain" description="Rhodanese" evidence="1">
    <location>
        <begin position="18"/>
        <end position="109"/>
    </location>
</feature>
<dbReference type="InterPro" id="IPR001763">
    <property type="entry name" value="Rhodanese-like_dom"/>
</dbReference>
<dbReference type="PROSITE" id="PS50206">
    <property type="entry name" value="RHODANESE_3"/>
    <property type="match status" value="4"/>
</dbReference>
<evidence type="ECO:0000313" key="3">
    <source>
        <dbReference type="Proteomes" id="UP000321548"/>
    </source>
</evidence>
<gene>
    <name evidence="2" type="ORF">FHP08_14525</name>
</gene>
<comment type="caution">
    <text evidence="2">The sequence shown here is derived from an EMBL/GenBank/DDBJ whole genome shotgun (WGS) entry which is preliminary data.</text>
</comment>
<proteinExistence type="predicted"/>
<dbReference type="OrthoDB" id="9789585at2"/>
<dbReference type="PANTHER" id="PTHR44086">
    <property type="entry name" value="THIOSULFATE SULFURTRANSFERASE RDL2, MITOCHONDRIAL-RELATED"/>
    <property type="match status" value="1"/>
</dbReference>
<feature type="domain" description="Rhodanese" evidence="1">
    <location>
        <begin position="142"/>
        <end position="232"/>
    </location>
</feature>
<dbReference type="AlphaFoldDB" id="A0A5C8NTR4"/>
<accession>A0A5C8NTR4</accession>
<dbReference type="SUPFAM" id="SSF52821">
    <property type="entry name" value="Rhodanese/Cell cycle control phosphatase"/>
    <property type="match status" value="4"/>
</dbReference>
<dbReference type="Pfam" id="PF00581">
    <property type="entry name" value="Rhodanese"/>
    <property type="match status" value="4"/>
</dbReference>
<dbReference type="InterPro" id="IPR036873">
    <property type="entry name" value="Rhodanese-like_dom_sf"/>
</dbReference>
<dbReference type="Proteomes" id="UP000321548">
    <property type="component" value="Unassembled WGS sequence"/>
</dbReference>
<keyword evidence="3" id="KW-1185">Reference proteome</keyword>
<dbReference type="Gene3D" id="3.40.250.10">
    <property type="entry name" value="Rhodanese-like domain"/>
    <property type="match status" value="4"/>
</dbReference>
<dbReference type="RefSeq" id="WP_147705215.1">
    <property type="nucleotide sequence ID" value="NZ_VDUY01000006.1"/>
</dbReference>
<organism evidence="2 3">
    <name type="scientific">Zeimonas arvi</name>
    <dbReference type="NCBI Taxonomy" id="2498847"/>
    <lineage>
        <taxon>Bacteria</taxon>
        <taxon>Pseudomonadati</taxon>
        <taxon>Pseudomonadota</taxon>
        <taxon>Betaproteobacteria</taxon>
        <taxon>Burkholderiales</taxon>
        <taxon>Burkholderiaceae</taxon>
        <taxon>Zeimonas</taxon>
    </lineage>
</organism>
<feature type="domain" description="Rhodanese" evidence="1">
    <location>
        <begin position="278"/>
        <end position="365"/>
    </location>
</feature>
<dbReference type="EMBL" id="VDUY01000006">
    <property type="protein sequence ID" value="TXL64154.1"/>
    <property type="molecule type" value="Genomic_DNA"/>
</dbReference>
<dbReference type="PANTHER" id="PTHR44086:SF10">
    <property type="entry name" value="THIOSULFATE SULFURTRANSFERASE_RHODANESE-LIKE DOMAIN-CONTAINING PROTEIN 3"/>
    <property type="match status" value="1"/>
</dbReference>